<dbReference type="GO" id="GO:0051301">
    <property type="term" value="P:cell division"/>
    <property type="evidence" value="ECO:0007669"/>
    <property type="project" value="UniProtKB-KW"/>
</dbReference>
<proteinExistence type="predicted"/>
<keyword evidence="6" id="KW-0131">Cell cycle</keyword>
<dbReference type="GO" id="GO:0005680">
    <property type="term" value="C:anaphase-promoting complex"/>
    <property type="evidence" value="ECO:0007669"/>
    <property type="project" value="UniProtKB-ARBA"/>
</dbReference>
<evidence type="ECO:0000313" key="10">
    <source>
        <dbReference type="Proteomes" id="UP000262825"/>
    </source>
</evidence>
<name>A0A376B238_9ASCO</name>
<keyword evidence="5 7" id="KW-0802">TPR repeat</keyword>
<keyword evidence="1" id="KW-0132">Cell division</keyword>
<keyword evidence="10" id="KW-1185">Reference proteome</keyword>
<dbReference type="GO" id="GO:0045842">
    <property type="term" value="P:positive regulation of mitotic metaphase/anaphase transition"/>
    <property type="evidence" value="ECO:0007669"/>
    <property type="project" value="TreeGrafter"/>
</dbReference>
<evidence type="ECO:0000256" key="3">
    <source>
        <dbReference type="ARBA" id="ARBA00022776"/>
    </source>
</evidence>
<feature type="repeat" description="TPR" evidence="7">
    <location>
        <begin position="468"/>
        <end position="501"/>
    </location>
</feature>
<feature type="repeat" description="TPR" evidence="7">
    <location>
        <begin position="577"/>
        <end position="610"/>
    </location>
</feature>
<dbReference type="SMART" id="SM00028">
    <property type="entry name" value="TPR"/>
    <property type="match status" value="7"/>
</dbReference>
<dbReference type="Gene3D" id="1.25.40.10">
    <property type="entry name" value="Tetratricopeptide repeat domain"/>
    <property type="match status" value="1"/>
</dbReference>
<dbReference type="GO" id="GO:0005737">
    <property type="term" value="C:cytoplasm"/>
    <property type="evidence" value="ECO:0007669"/>
    <property type="project" value="TreeGrafter"/>
</dbReference>
<protein>
    <submittedName>
        <fullName evidence="9">Related to Anaphase-promoting complex subunit cut9</fullName>
    </submittedName>
</protein>
<evidence type="ECO:0000313" key="9">
    <source>
        <dbReference type="EMBL" id="SSD58721.1"/>
    </source>
</evidence>
<dbReference type="GO" id="GO:0031145">
    <property type="term" value="P:anaphase-promoting complex-dependent catabolic process"/>
    <property type="evidence" value="ECO:0007669"/>
    <property type="project" value="TreeGrafter"/>
</dbReference>
<evidence type="ECO:0000256" key="4">
    <source>
        <dbReference type="ARBA" id="ARBA00022786"/>
    </source>
</evidence>
<keyword evidence="2" id="KW-0677">Repeat</keyword>
<organism evidence="9 10">
    <name type="scientific">Saccharomycodes ludwigii</name>
    <dbReference type="NCBI Taxonomy" id="36035"/>
    <lineage>
        <taxon>Eukaryota</taxon>
        <taxon>Fungi</taxon>
        <taxon>Dikarya</taxon>
        <taxon>Ascomycota</taxon>
        <taxon>Saccharomycotina</taxon>
        <taxon>Saccharomycetes</taxon>
        <taxon>Saccharomycodales</taxon>
        <taxon>Saccharomycodaceae</taxon>
        <taxon>Saccharomycodes</taxon>
    </lineage>
</organism>
<sequence>MHNNNNTGQTPSHNTSTLAISPLVTRTDIGGYNRRNRVFANNNHLTSNNLSANLQTPFKPILQNNTNNEPTTNTANPLLVNKSPFGTPHVNPEEFSNLLNANTTTAQNYNLNMEKKLSDEIINENNKSMEKLSSAERLRLWRHDALMQHHYKTAEFVGDKVYSITKDPNDAFWLAQVYYNDRMYIKAINFLSRDNLYSTSIICQYLCALCLVNLEKYDEALELIGETNPFRQQQDLDSTQFFQNAQQSEDGGIKLESSLCFLRGKIYTALNNLEFAKECFKEAVFVDVKNFEAFDTLISNYFLSPAEQWSFFQSLDFESQLCSAEDIELIKSLYTIKLSKYLNMDTINAARNVLDRNYNFDELENGDYLTSEAEELILACNYQECLKTCEKVIAKDPYNFKILPIYISCLYELGGKNKLFQISHKLAEDCSKNGVSWYSVGVYYLSTNKITEARKYFSKSSILDPNLCCSWIGFGHTYAAEGEHEQAIAAYSTAARFFPGSHLPNLFLGIQYILMDSFVLAEEYLMLAYDICPYDPLLLNEIGVVFYQKSNFIKAKKYFKKAWDLINKVGSNSKSWVSIHVNLGHTYRKLNELEKAVECFKLVFEVSKKDENVYSSLGLIYLKMNKLEKSIDVLHKSLALQPSSQIAQELLDKAMEVNLFTDIDKSHPLVVSSKFTKYPSSDSSEEGINEKRNSFNKMSATEIANKIKMNYDSDSDSDMEVE</sequence>
<dbReference type="PANTHER" id="PTHR12558">
    <property type="entry name" value="CELL DIVISION CYCLE 16,23,27"/>
    <property type="match status" value="1"/>
</dbReference>
<dbReference type="AlphaFoldDB" id="A0A376B238"/>
<dbReference type="InterPro" id="IPR011990">
    <property type="entry name" value="TPR-like_helical_dom_sf"/>
</dbReference>
<dbReference type="GO" id="GO:0016567">
    <property type="term" value="P:protein ubiquitination"/>
    <property type="evidence" value="ECO:0007669"/>
    <property type="project" value="TreeGrafter"/>
</dbReference>
<dbReference type="InterPro" id="IPR019734">
    <property type="entry name" value="TPR_rpt"/>
</dbReference>
<dbReference type="SUPFAM" id="SSF48452">
    <property type="entry name" value="TPR-like"/>
    <property type="match status" value="2"/>
</dbReference>
<evidence type="ECO:0000256" key="2">
    <source>
        <dbReference type="ARBA" id="ARBA00022737"/>
    </source>
</evidence>
<evidence type="ECO:0000256" key="6">
    <source>
        <dbReference type="ARBA" id="ARBA00023306"/>
    </source>
</evidence>
<reference evidence="10" key="1">
    <citation type="submission" date="2018-06" db="EMBL/GenBank/DDBJ databases">
        <authorList>
            <person name="Guldener U."/>
        </authorList>
    </citation>
    <scope>NUCLEOTIDE SEQUENCE [LARGE SCALE GENOMIC DNA]</scope>
    <source>
        <strain evidence="10">UTAD17</strain>
    </source>
</reference>
<feature type="repeat" description="TPR" evidence="7">
    <location>
        <begin position="611"/>
        <end position="644"/>
    </location>
</feature>
<evidence type="ECO:0000256" key="8">
    <source>
        <dbReference type="SAM" id="MobiDB-lite"/>
    </source>
</evidence>
<keyword evidence="4" id="KW-0833">Ubl conjugation pathway</keyword>
<dbReference type="Proteomes" id="UP000262825">
    <property type="component" value="Unassembled WGS sequence"/>
</dbReference>
<dbReference type="EMBL" id="UFAJ01000040">
    <property type="protein sequence ID" value="SSD58721.1"/>
    <property type="molecule type" value="Genomic_DNA"/>
</dbReference>
<dbReference type="Pfam" id="PF13181">
    <property type="entry name" value="TPR_8"/>
    <property type="match status" value="3"/>
</dbReference>
<evidence type="ECO:0000256" key="7">
    <source>
        <dbReference type="PROSITE-ProRule" id="PRU00339"/>
    </source>
</evidence>
<evidence type="ECO:0000256" key="1">
    <source>
        <dbReference type="ARBA" id="ARBA00022618"/>
    </source>
</evidence>
<feature type="repeat" description="TPR" evidence="7">
    <location>
        <begin position="434"/>
        <end position="467"/>
    </location>
</feature>
<dbReference type="Pfam" id="PF12895">
    <property type="entry name" value="ANAPC3"/>
    <property type="match status" value="1"/>
</dbReference>
<evidence type="ECO:0000256" key="5">
    <source>
        <dbReference type="ARBA" id="ARBA00022803"/>
    </source>
</evidence>
<dbReference type="PROSITE" id="PS50005">
    <property type="entry name" value="TPR"/>
    <property type="match status" value="4"/>
</dbReference>
<gene>
    <name evidence="9" type="ORF">SCODWIG_00482</name>
</gene>
<dbReference type="VEuPathDB" id="FungiDB:SCODWIG_00482"/>
<keyword evidence="3" id="KW-0498">Mitosis</keyword>
<dbReference type="PANTHER" id="PTHR12558:SF9">
    <property type="entry name" value="CELL DIVISION CYCLE PROTEIN 16 HOMOLOG"/>
    <property type="match status" value="1"/>
</dbReference>
<accession>A0A376B238</accession>
<feature type="compositionally biased region" description="Polar residues" evidence="8">
    <location>
        <begin position="1"/>
        <end position="19"/>
    </location>
</feature>
<feature type="region of interest" description="Disordered" evidence="8">
    <location>
        <begin position="1"/>
        <end position="21"/>
    </location>
</feature>